<dbReference type="InterPro" id="IPR009061">
    <property type="entry name" value="DNA-bd_dom_put_sf"/>
</dbReference>
<dbReference type="SUPFAM" id="SSF46955">
    <property type="entry name" value="Putative DNA-binding domain"/>
    <property type="match status" value="1"/>
</dbReference>
<gene>
    <name evidence="2" type="ORF">Asi02nite_36190</name>
</gene>
<evidence type="ECO:0000313" key="2">
    <source>
        <dbReference type="EMBL" id="GIF74101.1"/>
    </source>
</evidence>
<protein>
    <recommendedName>
        <fullName evidence="1">Helix-turn-helix domain-containing protein</fullName>
    </recommendedName>
</protein>
<keyword evidence="3" id="KW-1185">Reference proteome</keyword>
<name>A0ABQ4CS32_9ACTN</name>
<evidence type="ECO:0000259" key="1">
    <source>
        <dbReference type="Pfam" id="PF12728"/>
    </source>
</evidence>
<dbReference type="Proteomes" id="UP000604117">
    <property type="component" value="Unassembled WGS sequence"/>
</dbReference>
<proteinExistence type="predicted"/>
<organism evidence="2 3">
    <name type="scientific">Asanoa siamensis</name>
    <dbReference type="NCBI Taxonomy" id="926357"/>
    <lineage>
        <taxon>Bacteria</taxon>
        <taxon>Bacillati</taxon>
        <taxon>Actinomycetota</taxon>
        <taxon>Actinomycetes</taxon>
        <taxon>Micromonosporales</taxon>
        <taxon>Micromonosporaceae</taxon>
        <taxon>Asanoa</taxon>
    </lineage>
</organism>
<comment type="caution">
    <text evidence="2">The sequence shown here is derived from an EMBL/GenBank/DDBJ whole genome shotgun (WGS) entry which is preliminary data.</text>
</comment>
<accession>A0ABQ4CS32</accession>
<dbReference type="RefSeq" id="WP_203714464.1">
    <property type="nucleotide sequence ID" value="NZ_BONE01000027.1"/>
</dbReference>
<evidence type="ECO:0000313" key="3">
    <source>
        <dbReference type="Proteomes" id="UP000604117"/>
    </source>
</evidence>
<dbReference type="EMBL" id="BONE01000027">
    <property type="protein sequence ID" value="GIF74101.1"/>
    <property type="molecule type" value="Genomic_DNA"/>
</dbReference>
<dbReference type="Pfam" id="PF12728">
    <property type="entry name" value="HTH_17"/>
    <property type="match status" value="1"/>
</dbReference>
<dbReference type="Gene3D" id="1.10.238.160">
    <property type="match status" value="1"/>
</dbReference>
<sequence length="70" mass="8101">MTTPTTAAEWRPDPLLTIDDVAAWLGKPKNTLYAWHSRGKGPRAIRVGNTLRYRRSEVEHWLDTQTDPER</sequence>
<reference evidence="2 3" key="1">
    <citation type="submission" date="2021-01" db="EMBL/GenBank/DDBJ databases">
        <title>Whole genome shotgun sequence of Asanoa siamensis NBRC 107932.</title>
        <authorList>
            <person name="Komaki H."/>
            <person name="Tamura T."/>
        </authorList>
    </citation>
    <scope>NUCLEOTIDE SEQUENCE [LARGE SCALE GENOMIC DNA]</scope>
    <source>
        <strain evidence="2 3">NBRC 107932</strain>
    </source>
</reference>
<dbReference type="InterPro" id="IPR041657">
    <property type="entry name" value="HTH_17"/>
</dbReference>
<feature type="domain" description="Helix-turn-helix" evidence="1">
    <location>
        <begin position="15"/>
        <end position="65"/>
    </location>
</feature>